<dbReference type="PANTHER" id="PTHR21343:SF9">
    <property type="entry name" value="LIPID II ISOGLUTAMINYL SYNTHASE (GLUTAMINE-HYDROLYZING) SUBUNIT GATD"/>
    <property type="match status" value="1"/>
</dbReference>
<organism evidence="4">
    <name type="scientific">marine sediment metagenome</name>
    <dbReference type="NCBI Taxonomy" id="412755"/>
    <lineage>
        <taxon>unclassified sequences</taxon>
        <taxon>metagenomes</taxon>
        <taxon>ecological metagenomes</taxon>
    </lineage>
</organism>
<dbReference type="SUPFAM" id="SSF52317">
    <property type="entry name" value="Class I glutamine amidotransferase-like"/>
    <property type="match status" value="1"/>
</dbReference>
<evidence type="ECO:0000256" key="2">
    <source>
        <dbReference type="SAM" id="MobiDB-lite"/>
    </source>
</evidence>
<dbReference type="EMBL" id="BARS01048165">
    <property type="protein sequence ID" value="GAG33599.1"/>
    <property type="molecule type" value="Genomic_DNA"/>
</dbReference>
<sequence length="219" mass="24073">FFGGGGQDRQQLIVAQDLQKKAQVLKQEADSGVPMLTICGTYQLFGHYFKTHEGTKIQGISIFDAYTIASHKRKIGNIIIKLNSSLCSRFHVLNTNLVGFENHSGNTFIENLSSSSERGPAKCGDSSDGGTTEINSATFPLGKVIKGFGNNGKDKTEGAVYKNVFGCYLHGSLLPKNPHFADLLIKKALEVKYKKKIELKPLDDSLEWQTHKTALKLKP</sequence>
<keyword evidence="1" id="KW-0315">Glutamine amidotransferase</keyword>
<protein>
    <recommendedName>
        <fullName evidence="3">CobB/CobQ-like glutamine amidotransferase domain-containing protein</fullName>
    </recommendedName>
</protein>
<dbReference type="InterPro" id="IPR029062">
    <property type="entry name" value="Class_I_gatase-like"/>
</dbReference>
<proteinExistence type="predicted"/>
<evidence type="ECO:0000259" key="3">
    <source>
        <dbReference type="Pfam" id="PF07685"/>
    </source>
</evidence>
<comment type="caution">
    <text evidence="4">The sequence shown here is derived from an EMBL/GenBank/DDBJ whole genome shotgun (WGS) entry which is preliminary data.</text>
</comment>
<dbReference type="GO" id="GO:0009236">
    <property type="term" value="P:cobalamin biosynthetic process"/>
    <property type="evidence" value="ECO:0007669"/>
    <property type="project" value="InterPro"/>
</dbReference>
<feature type="non-terminal residue" evidence="4">
    <location>
        <position position="1"/>
    </location>
</feature>
<feature type="region of interest" description="Disordered" evidence="2">
    <location>
        <begin position="111"/>
        <end position="131"/>
    </location>
</feature>
<dbReference type="GO" id="GO:0003824">
    <property type="term" value="F:catalytic activity"/>
    <property type="evidence" value="ECO:0007669"/>
    <property type="project" value="InterPro"/>
</dbReference>
<dbReference type="CDD" id="cd01750">
    <property type="entry name" value="GATase1_CobQ"/>
    <property type="match status" value="1"/>
</dbReference>
<dbReference type="InterPro" id="IPR011698">
    <property type="entry name" value="GATase_3"/>
</dbReference>
<dbReference type="PANTHER" id="PTHR21343">
    <property type="entry name" value="DETHIOBIOTIN SYNTHETASE"/>
    <property type="match status" value="1"/>
</dbReference>
<evidence type="ECO:0000256" key="1">
    <source>
        <dbReference type="ARBA" id="ARBA00022962"/>
    </source>
</evidence>
<accession>X0WRM9</accession>
<dbReference type="Pfam" id="PF07685">
    <property type="entry name" value="GATase_3"/>
    <property type="match status" value="1"/>
</dbReference>
<name>X0WRM9_9ZZZZ</name>
<evidence type="ECO:0000313" key="4">
    <source>
        <dbReference type="EMBL" id="GAG33599.1"/>
    </source>
</evidence>
<reference evidence="4" key="1">
    <citation type="journal article" date="2014" name="Front. Microbiol.">
        <title>High frequency of phylogenetically diverse reductive dehalogenase-homologous genes in deep subseafloor sedimentary metagenomes.</title>
        <authorList>
            <person name="Kawai M."/>
            <person name="Futagami T."/>
            <person name="Toyoda A."/>
            <person name="Takaki Y."/>
            <person name="Nishi S."/>
            <person name="Hori S."/>
            <person name="Arai W."/>
            <person name="Tsubouchi T."/>
            <person name="Morono Y."/>
            <person name="Uchiyama I."/>
            <person name="Ito T."/>
            <person name="Fujiyama A."/>
            <person name="Inagaki F."/>
            <person name="Takami H."/>
        </authorList>
    </citation>
    <scope>NUCLEOTIDE SEQUENCE</scope>
    <source>
        <strain evidence="4">Expedition CK06-06</strain>
    </source>
</reference>
<dbReference type="PROSITE" id="PS51274">
    <property type="entry name" value="GATASE_COBBQ"/>
    <property type="match status" value="1"/>
</dbReference>
<dbReference type="InterPro" id="IPR033949">
    <property type="entry name" value="CobQ_GATase1"/>
</dbReference>
<dbReference type="AlphaFoldDB" id="X0WRM9"/>
<gene>
    <name evidence="4" type="ORF">S01H1_72245</name>
</gene>
<feature type="domain" description="CobB/CobQ-like glutamine amidotransferase" evidence="3">
    <location>
        <begin position="3"/>
        <end position="177"/>
    </location>
</feature>